<dbReference type="EMBL" id="JALNTZ010000005">
    <property type="protein sequence ID" value="KAJ3650955.1"/>
    <property type="molecule type" value="Genomic_DNA"/>
</dbReference>
<keyword evidence="5" id="KW-0399">Innate immunity</keyword>
<evidence type="ECO:0000256" key="8">
    <source>
        <dbReference type="ARBA" id="ARBA00023002"/>
    </source>
</evidence>
<evidence type="ECO:0000256" key="7">
    <source>
        <dbReference type="ARBA" id="ARBA00022859"/>
    </source>
</evidence>
<dbReference type="FunFam" id="2.60.40.1520:FF:000001">
    <property type="entry name" value="Hemocyanin subunit 2"/>
    <property type="match status" value="1"/>
</dbReference>
<dbReference type="PANTHER" id="PTHR11511">
    <property type="entry name" value="LARVAL STORAGE PROTEIN/PHENOLOXIDASE"/>
    <property type="match status" value="1"/>
</dbReference>
<dbReference type="GO" id="GO:0045087">
    <property type="term" value="P:innate immune response"/>
    <property type="evidence" value="ECO:0007669"/>
    <property type="project" value="UniProtKB-KW"/>
</dbReference>
<comment type="subcellular location">
    <subcellularLocation>
        <location evidence="2">Secreted</location>
    </subcellularLocation>
</comment>
<dbReference type="PROSITE" id="PS00498">
    <property type="entry name" value="TYROSINASE_2"/>
    <property type="match status" value="1"/>
</dbReference>
<dbReference type="InterPro" id="IPR005203">
    <property type="entry name" value="Hemocyanin_C"/>
</dbReference>
<dbReference type="InterPro" id="IPR036697">
    <property type="entry name" value="Hemocyanin_N_sf"/>
</dbReference>
<keyword evidence="11" id="KW-1015">Disulfide bond</keyword>
<dbReference type="SUPFAM" id="SSF48050">
    <property type="entry name" value="Hemocyanin, N-terminal domain"/>
    <property type="match status" value="1"/>
</dbReference>
<dbReference type="InterPro" id="IPR037020">
    <property type="entry name" value="Hemocyanin_C_sf"/>
</dbReference>
<dbReference type="SUPFAM" id="SSF48056">
    <property type="entry name" value="Di-copper centre-containing domain"/>
    <property type="match status" value="1"/>
</dbReference>
<dbReference type="FunFam" id="1.10.1280.10:FF:000004">
    <property type="entry name" value="Hemocyanin subunit 2"/>
    <property type="match status" value="1"/>
</dbReference>
<dbReference type="Pfam" id="PF03722">
    <property type="entry name" value="Hemocyanin_N"/>
    <property type="match status" value="1"/>
</dbReference>
<evidence type="ECO:0000313" key="15">
    <source>
        <dbReference type="Proteomes" id="UP001168821"/>
    </source>
</evidence>
<dbReference type="SUPFAM" id="SSF81296">
    <property type="entry name" value="E set domains"/>
    <property type="match status" value="1"/>
</dbReference>
<keyword evidence="10" id="KW-0503">Monooxygenase</keyword>
<dbReference type="PROSITE" id="PS00209">
    <property type="entry name" value="HEMOCYANIN_1"/>
    <property type="match status" value="1"/>
</dbReference>
<keyword evidence="8" id="KW-0560">Oxidoreductase</keyword>
<evidence type="ECO:0000313" key="14">
    <source>
        <dbReference type="EMBL" id="KAJ3650955.1"/>
    </source>
</evidence>
<keyword evidence="4" id="KW-0964">Secreted</keyword>
<protein>
    <recommendedName>
        <fullName evidence="13">Tyrosinase copper-binding domain-containing protein</fullName>
    </recommendedName>
</protein>
<evidence type="ECO:0000256" key="12">
    <source>
        <dbReference type="ARBA" id="ARBA00053160"/>
    </source>
</evidence>
<dbReference type="GO" id="GO:0005576">
    <property type="term" value="C:extracellular region"/>
    <property type="evidence" value="ECO:0007669"/>
    <property type="project" value="UniProtKB-SubCell"/>
</dbReference>
<dbReference type="Pfam" id="PF00372">
    <property type="entry name" value="Hemocyanin_M"/>
    <property type="match status" value="1"/>
</dbReference>
<evidence type="ECO:0000259" key="13">
    <source>
        <dbReference type="PROSITE" id="PS00498"/>
    </source>
</evidence>
<keyword evidence="9" id="KW-0186">Copper</keyword>
<evidence type="ECO:0000256" key="11">
    <source>
        <dbReference type="ARBA" id="ARBA00023157"/>
    </source>
</evidence>
<evidence type="ECO:0000256" key="4">
    <source>
        <dbReference type="ARBA" id="ARBA00022525"/>
    </source>
</evidence>
<dbReference type="InterPro" id="IPR005204">
    <property type="entry name" value="Hemocyanin_N"/>
</dbReference>
<sequence>MSKHNPQDLLLLFEHPQEPVFVPKGDKAGDNGFVFAVPDTYLSDQYRPLGALLTTRFGEDAEQIPVKKISIPPLGEILDIKRDENFSLFLEKHRHIAGKLIEIFMGMRNTQDLLSMACYCRDRVNPYLFNYAFSVALLNRKDTKNLSVPSFARLFPDKYVDSKVFTRAREEAKIVPDGSRAPLVIPKDFTASEREEEQRLSYFREDLGANLHHWHWHLVYPLNGERAIVAKNRRGELFYYMHQQIIARYNFERLCNKLKRVERLEDFNQPIKEAYFPKLDSVVASRAYPARVANQKMQNIDRAVDRVRLDVDELKRWSNRILDAIQKGTVMNEKGQTIELGENDGIDTLGNIIESSVLSPNRNYYGDLHNMGHVVLAYIHDPDHRYLETFGVMGDVATAMRDPVFYRWHAYIDDILQQHKATLPRYTIDQLNYSGITVKDVKVQSQGSSSNVFNTFWQQSDVDLSRGMDFQEKGAVFIRFTHLQHQPFTYKITVNNANPTTKLGTCRIFLAPKFDEGGSTWSFRNQRLMFIELDKFTVTLKQGANTFTRASTESTVTIPFERTFRDLDTRRPGANTAELDQFNFCGCGWPQHLLIPKGTAEGMAGELFVMISNYDDDKVDQNIDGVCSDAGSFCGIKDKLYPDRRSMGYPFDRLPREGVNNLQQFLTPNMRVANVTINFKDKTFKPKEAFV</sequence>
<dbReference type="PROSITE" id="PS00210">
    <property type="entry name" value="HEMOCYANIN_2"/>
    <property type="match status" value="1"/>
</dbReference>
<dbReference type="Pfam" id="PF03723">
    <property type="entry name" value="Hemocyanin_C"/>
    <property type="match status" value="1"/>
</dbReference>
<name>A0AA38I7N9_9CUCU</name>
<organism evidence="14 15">
    <name type="scientific">Zophobas morio</name>
    <dbReference type="NCBI Taxonomy" id="2755281"/>
    <lineage>
        <taxon>Eukaryota</taxon>
        <taxon>Metazoa</taxon>
        <taxon>Ecdysozoa</taxon>
        <taxon>Arthropoda</taxon>
        <taxon>Hexapoda</taxon>
        <taxon>Insecta</taxon>
        <taxon>Pterygota</taxon>
        <taxon>Neoptera</taxon>
        <taxon>Endopterygota</taxon>
        <taxon>Coleoptera</taxon>
        <taxon>Polyphaga</taxon>
        <taxon>Cucujiformia</taxon>
        <taxon>Tenebrionidae</taxon>
        <taxon>Zophobas</taxon>
    </lineage>
</organism>
<dbReference type="InterPro" id="IPR000896">
    <property type="entry name" value="Hemocyanin/hexamerin_mid_dom"/>
</dbReference>
<evidence type="ECO:0000256" key="6">
    <source>
        <dbReference type="ARBA" id="ARBA00022723"/>
    </source>
</evidence>
<comment type="caution">
    <text evidence="14">The sequence shown here is derived from an EMBL/GenBank/DDBJ whole genome shotgun (WGS) entry which is preliminary data.</text>
</comment>
<keyword evidence="6" id="KW-0479">Metal-binding</keyword>
<dbReference type="GO" id="GO:0006582">
    <property type="term" value="P:melanin metabolic process"/>
    <property type="evidence" value="ECO:0007669"/>
    <property type="project" value="UniProtKB-ARBA"/>
</dbReference>
<dbReference type="InterPro" id="IPR008922">
    <property type="entry name" value="Di-copper_centre_dom_sf"/>
</dbReference>
<dbReference type="PANTHER" id="PTHR11511:SF4">
    <property type="entry name" value="PHENOLOXIDASE 2-RELATED"/>
    <property type="match status" value="1"/>
</dbReference>
<dbReference type="Proteomes" id="UP001168821">
    <property type="component" value="Unassembled WGS sequence"/>
</dbReference>
<dbReference type="AlphaFoldDB" id="A0AA38I7N9"/>
<keyword evidence="7" id="KW-0391">Immunity</keyword>
<dbReference type="Gene3D" id="2.60.40.1520">
    <property type="entry name" value="Hemocyanin, C-terminal domain"/>
    <property type="match status" value="1"/>
</dbReference>
<dbReference type="InterPro" id="IPR002227">
    <property type="entry name" value="Tyrosinase_Cu-bd"/>
</dbReference>
<evidence type="ECO:0000256" key="2">
    <source>
        <dbReference type="ARBA" id="ARBA00004613"/>
    </source>
</evidence>
<dbReference type="InterPro" id="IPR014756">
    <property type="entry name" value="Ig_E-set"/>
</dbReference>
<evidence type="ECO:0000256" key="5">
    <source>
        <dbReference type="ARBA" id="ARBA00022588"/>
    </source>
</evidence>
<dbReference type="GO" id="GO:0046872">
    <property type="term" value="F:metal ion binding"/>
    <property type="evidence" value="ECO:0007669"/>
    <property type="project" value="UniProtKB-KW"/>
</dbReference>
<evidence type="ECO:0000256" key="10">
    <source>
        <dbReference type="ARBA" id="ARBA00023033"/>
    </source>
</evidence>
<proteinExistence type="inferred from homology"/>
<gene>
    <name evidence="14" type="ORF">Zmor_017028</name>
</gene>
<dbReference type="PRINTS" id="PR00187">
    <property type="entry name" value="HAEMOCYANIN"/>
</dbReference>
<dbReference type="InterPro" id="IPR013788">
    <property type="entry name" value="Hemocyanin/hexamerin"/>
</dbReference>
<dbReference type="Gene3D" id="1.20.1370.10">
    <property type="entry name" value="Hemocyanin, N-terminal domain"/>
    <property type="match status" value="1"/>
</dbReference>
<accession>A0AA38I7N9</accession>
<dbReference type="Gene3D" id="1.10.1280.10">
    <property type="entry name" value="Di-copper center containing domain from catechol oxidase"/>
    <property type="match status" value="1"/>
</dbReference>
<dbReference type="GO" id="GO:0004503">
    <property type="term" value="F:tyrosinase activity"/>
    <property type="evidence" value="ECO:0007669"/>
    <property type="project" value="UniProtKB-ARBA"/>
</dbReference>
<evidence type="ECO:0000256" key="1">
    <source>
        <dbReference type="ARBA" id="ARBA00001973"/>
    </source>
</evidence>
<comment type="function">
    <text evidence="12">This is a copper-containing oxidase that functions in the formation of pigments such as melanins and other polyphenolic compounds. Catalyzes the oxidation of o-diphenols (N-acetyldopamine, 4-methylcatechol and dopamine). Cannot oxidize monophenols and p-phenols (L-tyrosine, tyramine, gentisic acid and hydroquinone). Binds to the surface of hemocytes and is involved in hemocyte melanization. Activation of the enzyme in response to bacterial lipopolysaccharides (LPS) suggests it may play a role in innate immunity.</text>
</comment>
<feature type="domain" description="Tyrosinase copper-binding" evidence="13">
    <location>
        <begin position="402"/>
        <end position="413"/>
    </location>
</feature>
<comment type="similarity">
    <text evidence="3">Belongs to the tyrosinase family.</text>
</comment>
<keyword evidence="15" id="KW-1185">Reference proteome</keyword>
<evidence type="ECO:0000256" key="3">
    <source>
        <dbReference type="ARBA" id="ARBA00009928"/>
    </source>
</evidence>
<evidence type="ECO:0000256" key="9">
    <source>
        <dbReference type="ARBA" id="ARBA00023008"/>
    </source>
</evidence>
<reference evidence="14" key="1">
    <citation type="journal article" date="2023" name="G3 (Bethesda)">
        <title>Whole genome assemblies of Zophobas morio and Tenebrio molitor.</title>
        <authorList>
            <person name="Kaur S."/>
            <person name="Stinson S.A."/>
            <person name="diCenzo G.C."/>
        </authorList>
    </citation>
    <scope>NUCLEOTIDE SEQUENCE</scope>
    <source>
        <strain evidence="14">QUZm001</strain>
    </source>
</reference>
<comment type="cofactor">
    <cofactor evidence="1">
        <name>Cu(2+)</name>
        <dbReference type="ChEBI" id="CHEBI:29036"/>
    </cofactor>
</comment>